<dbReference type="CDD" id="cd01949">
    <property type="entry name" value="GGDEF"/>
    <property type="match status" value="1"/>
</dbReference>
<dbReference type="SMART" id="SM00267">
    <property type="entry name" value="GGDEF"/>
    <property type="match status" value="1"/>
</dbReference>
<dbReference type="EC" id="2.7.7.65" evidence="1"/>
<accession>A0A0X8XB75</accession>
<feature type="domain" description="GGDEF" evidence="3">
    <location>
        <begin position="180"/>
        <end position="314"/>
    </location>
</feature>
<dbReference type="InterPro" id="IPR043128">
    <property type="entry name" value="Rev_trsase/Diguanyl_cyclase"/>
</dbReference>
<evidence type="ECO:0000259" key="3">
    <source>
        <dbReference type="PROSITE" id="PS50887"/>
    </source>
</evidence>
<dbReference type="Gene3D" id="3.30.70.270">
    <property type="match status" value="1"/>
</dbReference>
<dbReference type="OrthoDB" id="5792296at2"/>
<keyword evidence="5" id="KW-1185">Reference proteome</keyword>
<evidence type="ECO:0000256" key="2">
    <source>
        <dbReference type="ARBA" id="ARBA00034247"/>
    </source>
</evidence>
<comment type="catalytic activity">
    <reaction evidence="2">
        <text>2 GTP = 3',3'-c-di-GMP + 2 diphosphate</text>
        <dbReference type="Rhea" id="RHEA:24898"/>
        <dbReference type="ChEBI" id="CHEBI:33019"/>
        <dbReference type="ChEBI" id="CHEBI:37565"/>
        <dbReference type="ChEBI" id="CHEBI:58805"/>
        <dbReference type="EC" id="2.7.7.65"/>
    </reaction>
</comment>
<dbReference type="NCBIfam" id="TIGR00254">
    <property type="entry name" value="GGDEF"/>
    <property type="match status" value="1"/>
</dbReference>
<dbReference type="SUPFAM" id="SSF55073">
    <property type="entry name" value="Nucleotide cyclase"/>
    <property type="match status" value="1"/>
</dbReference>
<gene>
    <name evidence="4" type="ORF">HH1059_21110</name>
</gene>
<dbReference type="PANTHER" id="PTHR45138">
    <property type="entry name" value="REGULATORY COMPONENTS OF SENSORY TRANSDUCTION SYSTEM"/>
    <property type="match status" value="1"/>
</dbReference>
<organism evidence="4 5">
    <name type="scientific">Halorhodospira halochloris</name>
    <name type="common">Ectothiorhodospira halochloris</name>
    <dbReference type="NCBI Taxonomy" id="1052"/>
    <lineage>
        <taxon>Bacteria</taxon>
        <taxon>Pseudomonadati</taxon>
        <taxon>Pseudomonadota</taxon>
        <taxon>Gammaproteobacteria</taxon>
        <taxon>Chromatiales</taxon>
        <taxon>Ectothiorhodospiraceae</taxon>
        <taxon>Halorhodospira</taxon>
    </lineage>
</organism>
<reference evidence="4" key="1">
    <citation type="submission" date="2016-02" db="EMBL/GenBank/DDBJ databases">
        <title>Halorhodospira halochloris DSM-1059 complete genome, version 2.</title>
        <authorList>
            <person name="Tsukatani Y."/>
        </authorList>
    </citation>
    <scope>NUCLEOTIDE SEQUENCE</scope>
    <source>
        <strain evidence="4">DSM 1059</strain>
    </source>
</reference>
<dbReference type="AlphaFoldDB" id="A0A0X8XB75"/>
<dbReference type="GO" id="GO:0052621">
    <property type="term" value="F:diguanylate cyclase activity"/>
    <property type="evidence" value="ECO:0007669"/>
    <property type="project" value="UniProtKB-EC"/>
</dbReference>
<dbReference type="PANTHER" id="PTHR45138:SF9">
    <property type="entry name" value="DIGUANYLATE CYCLASE DGCM-RELATED"/>
    <property type="match status" value="1"/>
</dbReference>
<evidence type="ECO:0000313" key="5">
    <source>
        <dbReference type="Proteomes" id="UP000218890"/>
    </source>
</evidence>
<dbReference type="GO" id="GO:0043709">
    <property type="term" value="P:cell adhesion involved in single-species biofilm formation"/>
    <property type="evidence" value="ECO:0007669"/>
    <property type="project" value="TreeGrafter"/>
</dbReference>
<dbReference type="EMBL" id="AP017372">
    <property type="protein sequence ID" value="BAU58821.1"/>
    <property type="molecule type" value="Genomic_DNA"/>
</dbReference>
<dbReference type="GO" id="GO:1902201">
    <property type="term" value="P:negative regulation of bacterial-type flagellum-dependent cell motility"/>
    <property type="evidence" value="ECO:0007669"/>
    <property type="project" value="TreeGrafter"/>
</dbReference>
<dbReference type="KEGG" id="hhk:HH1059_21110"/>
<dbReference type="InterPro" id="IPR000160">
    <property type="entry name" value="GGDEF_dom"/>
</dbReference>
<sequence>MTGAMPAQSSNQPPEHIETLEDYLRALAESHSTREVAQALSQTAAQALPETSGLLWELAPDRESWRLVCRWRNGHADLVEPSESAEELPEAADGQFRFELTAQGLLLGELRADGQDSLTDREKSLLRTISNAAATTLAVLVLQRRVRQRNVRDPLTGMFNARYLEDTLEREVHRARRCQSHLTMIRIEPDKISEFILDYGPESADRLLQLMADLLHRSFRGSDVCARITDFGFCILMPDASIESGYKRAEAVREELGEMRVQRRGKAFGPLTVSVGVAEFPEHAQICEDIIQAAESAVNLAQDRGGDTTCVAERIHPEPA</sequence>
<dbReference type="Proteomes" id="UP000218890">
    <property type="component" value="Chromosome"/>
</dbReference>
<dbReference type="InterPro" id="IPR029787">
    <property type="entry name" value="Nucleotide_cyclase"/>
</dbReference>
<evidence type="ECO:0000313" key="4">
    <source>
        <dbReference type="EMBL" id="BAU58821.1"/>
    </source>
</evidence>
<dbReference type="GO" id="GO:0005886">
    <property type="term" value="C:plasma membrane"/>
    <property type="evidence" value="ECO:0007669"/>
    <property type="project" value="TreeGrafter"/>
</dbReference>
<name>A0A0X8XB75_HALHR</name>
<dbReference type="Pfam" id="PF00990">
    <property type="entry name" value="GGDEF"/>
    <property type="match status" value="1"/>
</dbReference>
<evidence type="ECO:0000256" key="1">
    <source>
        <dbReference type="ARBA" id="ARBA00012528"/>
    </source>
</evidence>
<proteinExistence type="predicted"/>
<dbReference type="PROSITE" id="PS50887">
    <property type="entry name" value="GGDEF"/>
    <property type="match status" value="1"/>
</dbReference>
<dbReference type="InterPro" id="IPR050469">
    <property type="entry name" value="Diguanylate_Cyclase"/>
</dbReference>
<protein>
    <recommendedName>
        <fullName evidence="1">diguanylate cyclase</fullName>
        <ecNumber evidence="1">2.7.7.65</ecNumber>
    </recommendedName>
</protein>